<proteinExistence type="predicted"/>
<evidence type="ECO:0000313" key="1">
    <source>
        <dbReference type="EMBL" id="PWN53943.1"/>
    </source>
</evidence>
<sequence>MIPWRSSASVLLRFKRWYRLNVASGSTQLWPSSTFSTKSSLSSLDCDAEEKVDHERPKRKTIKLKPFPRKAIPSLAYLLQRRPDSPFHSGPFFNMILRPYPSGLGLMVPPWLPKPPRASTHEKRHLVDNPLAIVPFERRSASTHTVPDRTGPESDSCPERWERPERTSIKVNPYHDMRAIVFAGKKKVHKSAVVRNKCRTKLMAALEFAACSTQRGDPPRPPPAGIFVIHAKLEAYGAKMESLVKEMSVALARADRNTSRSHLQQSARPRRPRSTKTW</sequence>
<evidence type="ECO:0000313" key="2">
    <source>
        <dbReference type="Proteomes" id="UP000245626"/>
    </source>
</evidence>
<gene>
    <name evidence="1" type="ORF">IE53DRAFT_76381</name>
</gene>
<dbReference type="Proteomes" id="UP000245626">
    <property type="component" value="Unassembled WGS sequence"/>
</dbReference>
<protein>
    <submittedName>
        <fullName evidence="1">Uncharacterized protein</fullName>
    </submittedName>
</protein>
<accession>A0ACD0P785</accession>
<organism evidence="1 2">
    <name type="scientific">Violaceomyces palustris</name>
    <dbReference type="NCBI Taxonomy" id="1673888"/>
    <lineage>
        <taxon>Eukaryota</taxon>
        <taxon>Fungi</taxon>
        <taxon>Dikarya</taxon>
        <taxon>Basidiomycota</taxon>
        <taxon>Ustilaginomycotina</taxon>
        <taxon>Ustilaginomycetes</taxon>
        <taxon>Violaceomycetales</taxon>
        <taxon>Violaceomycetaceae</taxon>
        <taxon>Violaceomyces</taxon>
    </lineage>
</organism>
<name>A0ACD0P785_9BASI</name>
<dbReference type="EMBL" id="KZ819703">
    <property type="protein sequence ID" value="PWN53943.1"/>
    <property type="molecule type" value="Genomic_DNA"/>
</dbReference>
<reference evidence="1 2" key="1">
    <citation type="journal article" date="2018" name="Mol. Biol. Evol.">
        <title>Broad Genomic Sampling Reveals a Smut Pathogenic Ancestry of the Fungal Clade Ustilaginomycotina.</title>
        <authorList>
            <person name="Kijpornyongpan T."/>
            <person name="Mondo S.J."/>
            <person name="Barry K."/>
            <person name="Sandor L."/>
            <person name="Lee J."/>
            <person name="Lipzen A."/>
            <person name="Pangilinan J."/>
            <person name="LaButti K."/>
            <person name="Hainaut M."/>
            <person name="Henrissat B."/>
            <person name="Grigoriev I.V."/>
            <person name="Spatafora J.W."/>
            <person name="Aime M.C."/>
        </authorList>
    </citation>
    <scope>NUCLEOTIDE SEQUENCE [LARGE SCALE GENOMIC DNA]</scope>
    <source>
        <strain evidence="1 2">SA 807</strain>
    </source>
</reference>
<keyword evidence="2" id="KW-1185">Reference proteome</keyword>